<evidence type="ECO:0000313" key="1">
    <source>
        <dbReference type="EMBL" id="KAH0872346.1"/>
    </source>
</evidence>
<protein>
    <submittedName>
        <fullName evidence="1">Uncharacterized protein</fullName>
    </submittedName>
</protein>
<sequence>MRISLLQGGVTERIKSCCGYGRRETSGADITEENKSYPCPTEWLFGVDIVRKYEESLFLDHLEIHLRRKGIEFFWFDGKLDQKSEEKVLKDSMKPSQNSYASVSETWSQTESNRIFTRLLNDWRCMFDCNDSYMAVVPIVCTMPRRLINPSGLERRSNPLKVVSFQLKNNKMPEPKVPVRFDLDDHEHEPKEKSLEEREGLKTVEGEVEVHVVDQIASVSVHQPQVDVVVAHSAFTSVCYISSFCGYA</sequence>
<reference evidence="1 2" key="1">
    <citation type="submission" date="2021-05" db="EMBL/GenBank/DDBJ databases">
        <title>Genome Assembly of Synthetic Allotetraploid Brassica napus Reveals Homoeologous Exchanges between Subgenomes.</title>
        <authorList>
            <person name="Davis J.T."/>
        </authorList>
    </citation>
    <scope>NUCLEOTIDE SEQUENCE [LARGE SCALE GENOMIC DNA]</scope>
    <source>
        <strain evidence="2">cv. Da-Ae</strain>
        <tissue evidence="1">Seedling</tissue>
    </source>
</reference>
<dbReference type="EMBL" id="JAGKQM010000016">
    <property type="protein sequence ID" value="KAH0872346.1"/>
    <property type="molecule type" value="Genomic_DNA"/>
</dbReference>
<organism evidence="1 2">
    <name type="scientific">Brassica napus</name>
    <name type="common">Rape</name>
    <dbReference type="NCBI Taxonomy" id="3708"/>
    <lineage>
        <taxon>Eukaryota</taxon>
        <taxon>Viridiplantae</taxon>
        <taxon>Streptophyta</taxon>
        <taxon>Embryophyta</taxon>
        <taxon>Tracheophyta</taxon>
        <taxon>Spermatophyta</taxon>
        <taxon>Magnoliopsida</taxon>
        <taxon>eudicotyledons</taxon>
        <taxon>Gunneridae</taxon>
        <taxon>Pentapetalae</taxon>
        <taxon>rosids</taxon>
        <taxon>malvids</taxon>
        <taxon>Brassicales</taxon>
        <taxon>Brassicaceae</taxon>
        <taxon>Brassiceae</taxon>
        <taxon>Brassica</taxon>
    </lineage>
</organism>
<keyword evidence="2" id="KW-1185">Reference proteome</keyword>
<comment type="caution">
    <text evidence="1">The sequence shown here is derived from an EMBL/GenBank/DDBJ whole genome shotgun (WGS) entry which is preliminary data.</text>
</comment>
<accession>A0ABQ7YWT5</accession>
<evidence type="ECO:0000313" key="2">
    <source>
        <dbReference type="Proteomes" id="UP000824890"/>
    </source>
</evidence>
<dbReference type="Proteomes" id="UP000824890">
    <property type="component" value="Unassembled WGS sequence"/>
</dbReference>
<proteinExistence type="predicted"/>
<gene>
    <name evidence="1" type="ORF">HID58_069708</name>
</gene>
<name>A0ABQ7YWT5_BRANA</name>